<evidence type="ECO:0000259" key="4">
    <source>
        <dbReference type="PROSITE" id="PS50949"/>
    </source>
</evidence>
<evidence type="ECO:0000313" key="6">
    <source>
        <dbReference type="Proteomes" id="UP000831607"/>
    </source>
</evidence>
<dbReference type="Gene3D" id="3.40.1410.10">
    <property type="entry name" value="Chorismate lyase-like"/>
    <property type="match status" value="1"/>
</dbReference>
<dbReference type="SUPFAM" id="SSF46785">
    <property type="entry name" value="Winged helix' DNA-binding domain"/>
    <property type="match status" value="1"/>
</dbReference>
<protein>
    <submittedName>
        <fullName evidence="5">GntR family transcriptional regulator</fullName>
    </submittedName>
</protein>
<dbReference type="InterPro" id="IPR036390">
    <property type="entry name" value="WH_DNA-bd_sf"/>
</dbReference>
<reference evidence="5 6" key="1">
    <citation type="submission" date="2020-11" db="EMBL/GenBank/DDBJ databases">
        <title>Algicoccus daihaiensis sp.nov., isolated from Daihai Lake in Inner Mongolia.</title>
        <authorList>
            <person name="Kai J."/>
        </authorList>
    </citation>
    <scope>NUCLEOTIDE SEQUENCE [LARGE SCALE GENOMIC DNA]</scope>
    <source>
        <strain evidence="6">f23</strain>
    </source>
</reference>
<dbReference type="Proteomes" id="UP000831607">
    <property type="component" value="Chromosome"/>
</dbReference>
<dbReference type="EMBL" id="CP063982">
    <property type="protein sequence ID" value="UOD49518.1"/>
    <property type="molecule type" value="Genomic_DNA"/>
</dbReference>
<feature type="domain" description="HTH gntR-type" evidence="4">
    <location>
        <begin position="1"/>
        <end position="58"/>
    </location>
</feature>
<evidence type="ECO:0000313" key="5">
    <source>
        <dbReference type="EMBL" id="UOD49518.1"/>
    </source>
</evidence>
<accession>A0ABY4AHX2</accession>
<dbReference type="PANTHER" id="PTHR44846">
    <property type="entry name" value="MANNOSYL-D-GLYCERATE TRANSPORT/METABOLISM SYSTEM REPRESSOR MNGR-RELATED"/>
    <property type="match status" value="1"/>
</dbReference>
<keyword evidence="6" id="KW-1185">Reference proteome</keyword>
<evidence type="ECO:0000256" key="1">
    <source>
        <dbReference type="ARBA" id="ARBA00023015"/>
    </source>
</evidence>
<dbReference type="InterPro" id="IPR036388">
    <property type="entry name" value="WH-like_DNA-bd_sf"/>
</dbReference>
<evidence type="ECO:0000256" key="3">
    <source>
        <dbReference type="ARBA" id="ARBA00023163"/>
    </source>
</evidence>
<dbReference type="InterPro" id="IPR050679">
    <property type="entry name" value="Bact_HTH_transcr_reg"/>
</dbReference>
<dbReference type="InterPro" id="IPR028978">
    <property type="entry name" value="Chorismate_lyase_/UTRA_dom_sf"/>
</dbReference>
<gene>
    <name evidence="5" type="ORF">DHf2319_08510</name>
</gene>
<dbReference type="InterPro" id="IPR000524">
    <property type="entry name" value="Tscrpt_reg_HTH_GntR"/>
</dbReference>
<dbReference type="Pfam" id="PF07702">
    <property type="entry name" value="UTRA"/>
    <property type="match status" value="1"/>
</dbReference>
<proteinExistence type="predicted"/>
<dbReference type="PROSITE" id="PS50949">
    <property type="entry name" value="HTH_GNTR"/>
    <property type="match status" value="1"/>
</dbReference>
<sequence length="232" mass="26443">MKDIQTGKYPVGGQFPTEEQIASTYQVSRHTVREATRRLSETGLISRRRSTGTIVTATHPTDKSYVAALGSMKELMDYTMSTQLEVFGQMTIDASDELAQTLGCEPSSKWVMLKTFRKVLNEPEPISYTEVYLRPEFEDIAKHLHGRHPSILELHRRLFDDPVHSVVQRIEAMKMPRKAAQALGLTSNDPTLKMTRIYEDKNGRVMSASQNFYVAQRFELITRWSETGETVL</sequence>
<organism evidence="5 6">
    <name type="scientific">Orrella daihaiensis</name>
    <dbReference type="NCBI Taxonomy" id="2782176"/>
    <lineage>
        <taxon>Bacteria</taxon>
        <taxon>Pseudomonadati</taxon>
        <taxon>Pseudomonadota</taxon>
        <taxon>Betaproteobacteria</taxon>
        <taxon>Burkholderiales</taxon>
        <taxon>Alcaligenaceae</taxon>
        <taxon>Orrella</taxon>
    </lineage>
</organism>
<dbReference type="InterPro" id="IPR011663">
    <property type="entry name" value="UTRA"/>
</dbReference>
<dbReference type="Gene3D" id="1.10.10.10">
    <property type="entry name" value="Winged helix-like DNA-binding domain superfamily/Winged helix DNA-binding domain"/>
    <property type="match status" value="1"/>
</dbReference>
<dbReference type="PRINTS" id="PR00035">
    <property type="entry name" value="HTHGNTR"/>
</dbReference>
<evidence type="ECO:0000256" key="2">
    <source>
        <dbReference type="ARBA" id="ARBA00023125"/>
    </source>
</evidence>
<dbReference type="PANTHER" id="PTHR44846:SF1">
    <property type="entry name" value="MANNOSYL-D-GLYCERATE TRANSPORT_METABOLISM SYSTEM REPRESSOR MNGR-RELATED"/>
    <property type="match status" value="1"/>
</dbReference>
<dbReference type="CDD" id="cd07377">
    <property type="entry name" value="WHTH_GntR"/>
    <property type="match status" value="1"/>
</dbReference>
<dbReference type="RefSeq" id="WP_243477746.1">
    <property type="nucleotide sequence ID" value="NZ_CP063982.1"/>
</dbReference>
<dbReference type="SUPFAM" id="SSF64288">
    <property type="entry name" value="Chorismate lyase-like"/>
    <property type="match status" value="1"/>
</dbReference>
<keyword evidence="2" id="KW-0238">DNA-binding</keyword>
<dbReference type="SMART" id="SM00866">
    <property type="entry name" value="UTRA"/>
    <property type="match status" value="1"/>
</dbReference>
<name>A0ABY4AHX2_9BURK</name>
<keyword evidence="1" id="KW-0805">Transcription regulation</keyword>
<dbReference type="SMART" id="SM00345">
    <property type="entry name" value="HTH_GNTR"/>
    <property type="match status" value="1"/>
</dbReference>
<dbReference type="Pfam" id="PF00392">
    <property type="entry name" value="GntR"/>
    <property type="match status" value="1"/>
</dbReference>
<keyword evidence="3" id="KW-0804">Transcription</keyword>